<feature type="domain" description="FAD-binding" evidence="1">
    <location>
        <begin position="18"/>
        <end position="313"/>
    </location>
</feature>
<name>A0A517W018_9PLAN</name>
<dbReference type="SUPFAM" id="SSF51905">
    <property type="entry name" value="FAD/NAD(P)-binding domain"/>
    <property type="match status" value="1"/>
</dbReference>
<dbReference type="InterPro" id="IPR002938">
    <property type="entry name" value="FAD-bd"/>
</dbReference>
<dbReference type="GO" id="GO:0071949">
    <property type="term" value="F:FAD binding"/>
    <property type="evidence" value="ECO:0007669"/>
    <property type="project" value="InterPro"/>
</dbReference>
<dbReference type="Proteomes" id="UP000318704">
    <property type="component" value="Chromosome"/>
</dbReference>
<organism evidence="2 3">
    <name type="scientific">Gimesia aquarii</name>
    <dbReference type="NCBI Taxonomy" id="2527964"/>
    <lineage>
        <taxon>Bacteria</taxon>
        <taxon>Pseudomonadati</taxon>
        <taxon>Planctomycetota</taxon>
        <taxon>Planctomycetia</taxon>
        <taxon>Planctomycetales</taxon>
        <taxon>Planctomycetaceae</taxon>
        <taxon>Gimesia</taxon>
    </lineage>
</organism>
<accession>A0A517W018</accession>
<reference evidence="2 3" key="1">
    <citation type="submission" date="2019-03" db="EMBL/GenBank/DDBJ databases">
        <title>Deep-cultivation of Planctomycetes and their phenomic and genomic characterization uncovers novel biology.</title>
        <authorList>
            <person name="Wiegand S."/>
            <person name="Jogler M."/>
            <person name="Boedeker C."/>
            <person name="Pinto D."/>
            <person name="Vollmers J."/>
            <person name="Rivas-Marin E."/>
            <person name="Kohn T."/>
            <person name="Peeters S.H."/>
            <person name="Heuer A."/>
            <person name="Rast P."/>
            <person name="Oberbeckmann S."/>
            <person name="Bunk B."/>
            <person name="Jeske O."/>
            <person name="Meyerdierks A."/>
            <person name="Storesund J.E."/>
            <person name="Kallscheuer N."/>
            <person name="Luecker S."/>
            <person name="Lage O.M."/>
            <person name="Pohl T."/>
            <person name="Merkel B.J."/>
            <person name="Hornburger P."/>
            <person name="Mueller R.-W."/>
            <person name="Bruemmer F."/>
            <person name="Labrenz M."/>
            <person name="Spormann A.M."/>
            <person name="Op den Camp H."/>
            <person name="Overmann J."/>
            <person name="Amann R."/>
            <person name="Jetten M.S.M."/>
            <person name="Mascher T."/>
            <person name="Medema M.H."/>
            <person name="Devos D.P."/>
            <person name="Kaster A.-K."/>
            <person name="Ovreas L."/>
            <person name="Rohde M."/>
            <person name="Galperin M.Y."/>
            <person name="Jogler C."/>
        </authorList>
    </citation>
    <scope>NUCLEOTIDE SEQUENCE [LARGE SCALE GENOMIC DNA]</scope>
    <source>
        <strain evidence="2 3">V144</strain>
    </source>
</reference>
<dbReference type="EMBL" id="CP037920">
    <property type="protein sequence ID" value="QDT98602.1"/>
    <property type="molecule type" value="Genomic_DNA"/>
</dbReference>
<dbReference type="InterPro" id="IPR036188">
    <property type="entry name" value="FAD/NAD-bd_sf"/>
</dbReference>
<dbReference type="PANTHER" id="PTHR43747:SF1">
    <property type="entry name" value="SLR1998 PROTEIN"/>
    <property type="match status" value="1"/>
</dbReference>
<evidence type="ECO:0000313" key="3">
    <source>
        <dbReference type="Proteomes" id="UP000318704"/>
    </source>
</evidence>
<dbReference type="KEGG" id="gaw:V144x_41090"/>
<proteinExistence type="predicted"/>
<dbReference type="Gene3D" id="3.50.50.60">
    <property type="entry name" value="FAD/NAD(P)-binding domain"/>
    <property type="match status" value="1"/>
</dbReference>
<dbReference type="Pfam" id="PF01494">
    <property type="entry name" value="FAD_binding_3"/>
    <property type="match status" value="1"/>
</dbReference>
<protein>
    <recommendedName>
        <fullName evidence="1">FAD-binding domain-containing protein</fullName>
    </recommendedName>
</protein>
<evidence type="ECO:0000313" key="2">
    <source>
        <dbReference type="EMBL" id="QDT98602.1"/>
    </source>
</evidence>
<gene>
    <name evidence="2" type="ORF">V144x_41090</name>
</gene>
<dbReference type="InterPro" id="IPR050816">
    <property type="entry name" value="Flavin-dep_Halogenase_NPB"/>
</dbReference>
<dbReference type="RefSeq" id="WP_144987399.1">
    <property type="nucleotide sequence ID" value="NZ_CP037920.1"/>
</dbReference>
<dbReference type="AlphaFoldDB" id="A0A517W018"/>
<dbReference type="PANTHER" id="PTHR43747">
    <property type="entry name" value="FAD-BINDING PROTEIN"/>
    <property type="match status" value="1"/>
</dbReference>
<evidence type="ECO:0000259" key="1">
    <source>
        <dbReference type="Pfam" id="PF01494"/>
    </source>
</evidence>
<sequence length="548" mass="62950">MNQTKSGEKNLNMEKDQCDVVIIGGGLAGLTLARQTLMQRPETSITIIEKKSFPVPEASHKVGESTVEIGAHYLGERLNLKKHLADQHLPKLGLRFFFNQNDQPISAGTEVGTSEFFPAPGYQVDRGRLENYLAETVQKMGADLITDSFVRQIEMATDTDSASHRIEYEQNHVAHSLQCRWLIDASGRQSFLKRKLNLSEEIDHNINAVWFRLDAEIRVDEWCDEPEWGQRTGRVPRRWLSTNHLLGSGYWVWIIPLSSGATSLGIVFDPRLHQLNELNRFDKALAWLRIHEPECAARLEPHQDKLKDFMAMKQLARGCQQVFSKDRWALTGEAGVFLDPFYSPGIDYIAIGNTMITELITTDLSTRPITHLAPAFQSIFMTLFQNNLLAYQEQYPLFGNPRIMSLKYVWDYALYWSFPALLYFQDKLTEPTFIQSLSREIQAMRALNVQMQQFFREWHDLEDVAIIDATFVDQRSIEILIQLNGELSEELEDKALKARFTRNVEIVKDLMLEITSRISLQYPELASSAEEGHCSQNRLDRVFEAMNL</sequence>